<dbReference type="RefSeq" id="WP_150619612.1">
    <property type="nucleotide sequence ID" value="NZ_CABPSM010000002.1"/>
</dbReference>
<dbReference type="AlphaFoldDB" id="A0A5E4T4I2"/>
<dbReference type="Pfam" id="PF13827">
    <property type="entry name" value="DUF4189"/>
    <property type="match status" value="1"/>
</dbReference>
<evidence type="ECO:0000313" key="3">
    <source>
        <dbReference type="Proteomes" id="UP000343317"/>
    </source>
</evidence>
<keyword evidence="3" id="KW-1185">Reference proteome</keyword>
<feature type="domain" description="DUF4189" evidence="1">
    <location>
        <begin position="114"/>
        <end position="200"/>
    </location>
</feature>
<dbReference type="Proteomes" id="UP000343317">
    <property type="component" value="Unassembled WGS sequence"/>
</dbReference>
<dbReference type="InterPro" id="IPR025240">
    <property type="entry name" value="DUF4189"/>
</dbReference>
<organism evidence="2 3">
    <name type="scientific">Pandoraea horticolens</name>
    <dbReference type="NCBI Taxonomy" id="2508298"/>
    <lineage>
        <taxon>Bacteria</taxon>
        <taxon>Pseudomonadati</taxon>
        <taxon>Pseudomonadota</taxon>
        <taxon>Betaproteobacteria</taxon>
        <taxon>Burkholderiales</taxon>
        <taxon>Burkholderiaceae</taxon>
        <taxon>Pandoraea</taxon>
    </lineage>
</organism>
<evidence type="ECO:0000313" key="2">
    <source>
        <dbReference type="EMBL" id="VVD82162.1"/>
    </source>
</evidence>
<dbReference type="EMBL" id="CABPSM010000002">
    <property type="protein sequence ID" value="VVD82162.1"/>
    <property type="molecule type" value="Genomic_DNA"/>
</dbReference>
<proteinExistence type="predicted"/>
<accession>A0A5E4T4I2</accession>
<sequence length="285" mass="30390">MGKSNKQAVTSEDAPPVLFCASVSEFLPSIRHAMVRQGYLAGNLPSARSFSGSGGVISYDINHDLRRFLDCGSVTMKWFDHYSAIFSTCLLGVMALTGTPSLAASAVAGVRTANGLRYVYVTNQTSMAKAKLAVLDRCRTQLASGSRGGQCEVLMAGNGPAYWAVVRASNGEVGVALGDTQTSAVQDAFVVCQRGGECSVDNAYIWFDNGQRPGKRLPPPPAAQAPPVQCKIPTGQVVRMQTRCINGECIRTYENGCTVRFQAARCLDPETNSYVWRPNGCGDGG</sequence>
<protein>
    <recommendedName>
        <fullName evidence="1">DUF4189 domain-containing protein</fullName>
    </recommendedName>
</protein>
<evidence type="ECO:0000259" key="1">
    <source>
        <dbReference type="Pfam" id="PF13827"/>
    </source>
</evidence>
<name>A0A5E4T4I2_9BURK</name>
<reference evidence="2 3" key="1">
    <citation type="submission" date="2019-08" db="EMBL/GenBank/DDBJ databases">
        <authorList>
            <person name="Peeters C."/>
        </authorList>
    </citation>
    <scope>NUCLEOTIDE SEQUENCE [LARGE SCALE GENOMIC DNA]</scope>
    <source>
        <strain evidence="2 3">LMG 31112</strain>
    </source>
</reference>
<gene>
    <name evidence="2" type="ORF">PHO31112_01164</name>
</gene>